<keyword evidence="1" id="KW-1133">Transmembrane helix</keyword>
<sequence>MRVNRIAKVFVWFIIISMLLSTLLFSMGWLFQ</sequence>
<evidence type="ECO:0000256" key="1">
    <source>
        <dbReference type="SAM" id="Phobius"/>
    </source>
</evidence>
<evidence type="ECO:0000313" key="2">
    <source>
        <dbReference type="EMBL" id="TYP77843.1"/>
    </source>
</evidence>
<proteinExistence type="predicted"/>
<keyword evidence="1" id="KW-0472">Membrane</keyword>
<comment type="caution">
    <text evidence="2">The sequence shown here is derived from an EMBL/GenBank/DDBJ whole genome shotgun (WGS) entry which is preliminary data.</text>
</comment>
<keyword evidence="1" id="KW-0812">Transmembrane</keyword>
<organism evidence="2 3">
    <name type="scientific">Paenibacillus methanolicus</name>
    <dbReference type="NCBI Taxonomy" id="582686"/>
    <lineage>
        <taxon>Bacteria</taxon>
        <taxon>Bacillati</taxon>
        <taxon>Bacillota</taxon>
        <taxon>Bacilli</taxon>
        <taxon>Bacillales</taxon>
        <taxon>Paenibacillaceae</taxon>
        <taxon>Paenibacillus</taxon>
    </lineage>
</organism>
<name>A0A5S5CIK5_9BACL</name>
<dbReference type="Proteomes" id="UP000323257">
    <property type="component" value="Unassembled WGS sequence"/>
</dbReference>
<dbReference type="EMBL" id="VNHS01000002">
    <property type="protein sequence ID" value="TYP77843.1"/>
    <property type="molecule type" value="Genomic_DNA"/>
</dbReference>
<dbReference type="AlphaFoldDB" id="A0A5S5CIK5"/>
<evidence type="ECO:0000313" key="3">
    <source>
        <dbReference type="Proteomes" id="UP000323257"/>
    </source>
</evidence>
<evidence type="ECO:0008006" key="4">
    <source>
        <dbReference type="Google" id="ProtNLM"/>
    </source>
</evidence>
<gene>
    <name evidence="2" type="ORF">BCM02_102409</name>
</gene>
<reference evidence="2 3" key="1">
    <citation type="submission" date="2019-07" db="EMBL/GenBank/DDBJ databases">
        <title>Genomic Encyclopedia of Type Strains, Phase III (KMG-III): the genomes of soil and plant-associated and newly described type strains.</title>
        <authorList>
            <person name="Whitman W."/>
        </authorList>
    </citation>
    <scope>NUCLEOTIDE SEQUENCE [LARGE SCALE GENOMIC DNA]</scope>
    <source>
        <strain evidence="2 3">BL24</strain>
    </source>
</reference>
<keyword evidence="3" id="KW-1185">Reference proteome</keyword>
<accession>A0A5S5CIK5</accession>
<feature type="transmembrane region" description="Helical" evidence="1">
    <location>
        <begin position="9"/>
        <end position="31"/>
    </location>
</feature>
<protein>
    <recommendedName>
        <fullName evidence="4">Stressosome-associated protein Prli42</fullName>
    </recommendedName>
</protein>